<evidence type="ECO:0000313" key="2">
    <source>
        <dbReference type="Proteomes" id="UP000663914"/>
    </source>
</evidence>
<dbReference type="EMBL" id="CP072011">
    <property type="protein sequence ID" value="QTH14034.1"/>
    <property type="molecule type" value="Genomic_DNA"/>
</dbReference>
<dbReference type="GeneID" id="55648075"/>
<evidence type="ECO:0000313" key="1">
    <source>
        <dbReference type="EMBL" id="QTH14034.1"/>
    </source>
</evidence>
<dbReference type="OrthoDB" id="9813383at2"/>
<reference evidence="1" key="1">
    <citation type="book" date="2019" name="MICROBIAL BIOTECHNOLOGY" publisher="Unknown Publisher">
        <title>Optimization of recombineering for directed mutagenesis of bacteria Pseudomonas corrugata 3'.</title>
        <authorList>
            <person name="Buinitskaja S.V."/>
            <person name="Pilipenok N."/>
            <person name="Valentovich L.N."/>
        </authorList>
    </citation>
    <scope>NUCLEOTIDE SEQUENCE</scope>
    <source>
        <strain evidence="1">3prime</strain>
    </source>
</reference>
<gene>
    <name evidence="1" type="ORF">C4C32_26435</name>
</gene>
<dbReference type="AlphaFoldDB" id="A0A8B6UQ57"/>
<sequence>MSRLPYQRPHQLFQQIGWHARRNAHRISDGICSPATTTAAKRLPMLMSLPAYQSSSSSNILDALDEFLFSGSPSTLEPFRLIVGQGQHNATPMRQTTPGY</sequence>
<dbReference type="RefSeq" id="WP_147460400.1">
    <property type="nucleotide sequence ID" value="NZ_CP014262.1"/>
</dbReference>
<name>A0A8B6UQ57_9PSED</name>
<protein>
    <submittedName>
        <fullName evidence="1">Uncharacterized protein</fullName>
    </submittedName>
</protein>
<dbReference type="Proteomes" id="UP000663914">
    <property type="component" value="Chromosome"/>
</dbReference>
<organism evidence="1 2">
    <name type="scientific">Pseudomonas corrugata</name>
    <dbReference type="NCBI Taxonomy" id="47879"/>
    <lineage>
        <taxon>Bacteria</taxon>
        <taxon>Pseudomonadati</taxon>
        <taxon>Pseudomonadota</taxon>
        <taxon>Gammaproteobacteria</taxon>
        <taxon>Pseudomonadales</taxon>
        <taxon>Pseudomonadaceae</taxon>
        <taxon>Pseudomonas</taxon>
    </lineage>
</organism>
<accession>A0A8B6UQ57</accession>
<reference evidence="1" key="2">
    <citation type="submission" date="2021-03" db="EMBL/GenBank/DDBJ databases">
        <authorList>
            <person name="Valentovich L.N."/>
            <person name="Akhremchuk A.E."/>
            <person name="Miamin V.E."/>
        </authorList>
    </citation>
    <scope>NUCLEOTIDE SEQUENCE</scope>
    <source>
        <strain evidence="1">3prime</strain>
    </source>
</reference>
<proteinExistence type="predicted"/>